<accession>A0ABT8EKU6</accession>
<protein>
    <submittedName>
        <fullName evidence="1">Uncharacterized protein</fullName>
    </submittedName>
</protein>
<dbReference type="EMBL" id="JAJHNU010000003">
    <property type="protein sequence ID" value="MDN4121912.1"/>
    <property type="molecule type" value="Genomic_DNA"/>
</dbReference>
<keyword evidence="2" id="KW-1185">Reference proteome</keyword>
<reference evidence="1" key="1">
    <citation type="submission" date="2021-11" db="EMBL/GenBank/DDBJ databases">
        <title>Draft genome sequence of Alcaligenes endophyticus type strain CCUG 75668T.</title>
        <authorList>
            <person name="Salva-Serra F."/>
            <person name="Duran R.E."/>
            <person name="Seeger M."/>
            <person name="Moore E.R.B."/>
            <person name="Jaen-Luchoro D."/>
        </authorList>
    </citation>
    <scope>NUCLEOTIDE SEQUENCE</scope>
    <source>
        <strain evidence="1">CCUG 75668</strain>
    </source>
</reference>
<comment type="caution">
    <text evidence="1">The sequence shown here is derived from an EMBL/GenBank/DDBJ whole genome shotgun (WGS) entry which is preliminary data.</text>
</comment>
<organism evidence="1 2">
    <name type="scientific">Alcaligenes endophyticus</name>
    <dbReference type="NCBI Taxonomy" id="1929088"/>
    <lineage>
        <taxon>Bacteria</taxon>
        <taxon>Pseudomonadati</taxon>
        <taxon>Pseudomonadota</taxon>
        <taxon>Betaproteobacteria</taxon>
        <taxon>Burkholderiales</taxon>
        <taxon>Alcaligenaceae</taxon>
        <taxon>Alcaligenes</taxon>
    </lineage>
</organism>
<dbReference type="RefSeq" id="WP_266123080.1">
    <property type="nucleotide sequence ID" value="NZ_JAJHNU010000003.1"/>
</dbReference>
<name>A0ABT8EKU6_9BURK</name>
<sequence>MSAHSSFQLTLQNHTYYIHARANSSVLEIAQDSQVVGSYEPRWLGRNANGGYWLHFKEQINSALLLNMGLIARLIDQHREQALDTCLQDMRLEGHLRSLTH</sequence>
<proteinExistence type="predicted"/>
<dbReference type="Proteomes" id="UP001168613">
    <property type="component" value="Unassembled WGS sequence"/>
</dbReference>
<evidence type="ECO:0000313" key="1">
    <source>
        <dbReference type="EMBL" id="MDN4121912.1"/>
    </source>
</evidence>
<evidence type="ECO:0000313" key="2">
    <source>
        <dbReference type="Proteomes" id="UP001168613"/>
    </source>
</evidence>
<gene>
    <name evidence="1" type="ORF">LMS43_11495</name>
</gene>